<evidence type="ECO:0000313" key="9">
    <source>
        <dbReference type="Proteomes" id="UP000278886"/>
    </source>
</evidence>
<keyword evidence="5 7" id="KW-0472">Membrane</keyword>
<organism evidence="8 9">
    <name type="scientific">Protaetiibacter intestinalis</name>
    <dbReference type="NCBI Taxonomy" id="2419774"/>
    <lineage>
        <taxon>Bacteria</taxon>
        <taxon>Bacillati</taxon>
        <taxon>Actinomycetota</taxon>
        <taxon>Actinomycetes</taxon>
        <taxon>Micrococcales</taxon>
        <taxon>Microbacteriaceae</taxon>
        <taxon>Protaetiibacter</taxon>
    </lineage>
</organism>
<dbReference type="OrthoDB" id="9781030at2"/>
<evidence type="ECO:0000256" key="7">
    <source>
        <dbReference type="SAM" id="Phobius"/>
    </source>
</evidence>
<evidence type="ECO:0000256" key="2">
    <source>
        <dbReference type="ARBA" id="ARBA00022475"/>
    </source>
</evidence>
<evidence type="ECO:0000256" key="4">
    <source>
        <dbReference type="ARBA" id="ARBA00022989"/>
    </source>
</evidence>
<dbReference type="EMBL" id="CP032630">
    <property type="protein sequence ID" value="AYF98898.1"/>
    <property type="molecule type" value="Genomic_DNA"/>
</dbReference>
<evidence type="ECO:0000256" key="5">
    <source>
        <dbReference type="ARBA" id="ARBA00023136"/>
    </source>
</evidence>
<evidence type="ECO:0000256" key="3">
    <source>
        <dbReference type="ARBA" id="ARBA00022692"/>
    </source>
</evidence>
<keyword evidence="2" id="KW-1003">Cell membrane</keyword>
<accession>A0A387BB12</accession>
<dbReference type="PANTHER" id="PTHR30213:SF0">
    <property type="entry name" value="UPF0761 MEMBRANE PROTEIN YIHY"/>
    <property type="match status" value="1"/>
</dbReference>
<feature type="transmembrane region" description="Helical" evidence="7">
    <location>
        <begin position="228"/>
        <end position="251"/>
    </location>
</feature>
<protein>
    <submittedName>
        <fullName evidence="8">YihY/virulence factor BrkB family protein</fullName>
    </submittedName>
</protein>
<dbReference type="NCBIfam" id="TIGR00765">
    <property type="entry name" value="yihY_not_rbn"/>
    <property type="match status" value="1"/>
</dbReference>
<evidence type="ECO:0000256" key="1">
    <source>
        <dbReference type="ARBA" id="ARBA00004651"/>
    </source>
</evidence>
<feature type="transmembrane region" description="Helical" evidence="7">
    <location>
        <begin position="44"/>
        <end position="70"/>
    </location>
</feature>
<proteinExistence type="predicted"/>
<sequence>MDEELRRALDPGDPGRPTRLPPGSWRLAVRRAWHGFVRHRGVDAAAALTFFTAVAAFPAALAVASAFALASDRERAVEDLVAIARTLLPDDVAESLAAPVGQLLRLENAGVALAIALVLLVWTVSGYATAFGRAVNAVYEVQEGRPFWAFRARMLLVAAALVVLATIAAATLLSTPTAVDDILGERGIAPAVTTVWAVLRWPVLLAVLVLAVALLYTLTPNVRHQRTIWASVGSVFAIAVWAVATGGYALYVSLVGAYGAIYGSIGTLLVALLWGYLGNLALVAGAELDAEFVRLRQLARGIDAAELVRLPVRDTRRNHWIASRHDADVAEARRIRERTDE</sequence>
<evidence type="ECO:0000313" key="8">
    <source>
        <dbReference type="EMBL" id="AYF98898.1"/>
    </source>
</evidence>
<reference evidence="9" key="1">
    <citation type="submission" date="2018-09" db="EMBL/GenBank/DDBJ databases">
        <title>Genome sequencing of strain 2DFWR-13.</title>
        <authorList>
            <person name="Heo J."/>
            <person name="Kim S.-J."/>
            <person name="Kwon S.-W."/>
        </authorList>
    </citation>
    <scope>NUCLEOTIDE SEQUENCE [LARGE SCALE GENOMIC DNA]</scope>
    <source>
        <strain evidence="9">2DFWR-13</strain>
    </source>
</reference>
<dbReference type="AlphaFoldDB" id="A0A387BB12"/>
<feature type="transmembrane region" description="Helical" evidence="7">
    <location>
        <begin position="152"/>
        <end position="174"/>
    </location>
</feature>
<dbReference type="PANTHER" id="PTHR30213">
    <property type="entry name" value="INNER MEMBRANE PROTEIN YHJD"/>
    <property type="match status" value="1"/>
</dbReference>
<gene>
    <name evidence="8" type="ORF">D7I47_11965</name>
</gene>
<comment type="subcellular location">
    <subcellularLocation>
        <location evidence="1">Cell membrane</location>
        <topology evidence="1">Multi-pass membrane protein</topology>
    </subcellularLocation>
</comment>
<feature type="transmembrane region" description="Helical" evidence="7">
    <location>
        <begin position="257"/>
        <end position="277"/>
    </location>
</feature>
<keyword evidence="4 7" id="KW-1133">Transmembrane helix</keyword>
<name>A0A387BB12_9MICO</name>
<feature type="region of interest" description="Disordered" evidence="6">
    <location>
        <begin position="1"/>
        <end position="21"/>
    </location>
</feature>
<dbReference type="KEGG" id="lyd:D7I47_11965"/>
<dbReference type="Proteomes" id="UP000278886">
    <property type="component" value="Chromosome"/>
</dbReference>
<keyword evidence="9" id="KW-1185">Reference proteome</keyword>
<evidence type="ECO:0000256" key="6">
    <source>
        <dbReference type="SAM" id="MobiDB-lite"/>
    </source>
</evidence>
<dbReference type="GO" id="GO:0005886">
    <property type="term" value="C:plasma membrane"/>
    <property type="evidence" value="ECO:0007669"/>
    <property type="project" value="UniProtKB-SubCell"/>
</dbReference>
<dbReference type="InterPro" id="IPR017039">
    <property type="entry name" value="Virul_fac_BrkB"/>
</dbReference>
<feature type="compositionally biased region" description="Basic and acidic residues" evidence="6">
    <location>
        <begin position="1"/>
        <end position="10"/>
    </location>
</feature>
<feature type="transmembrane region" description="Helical" evidence="7">
    <location>
        <begin position="194"/>
        <end position="216"/>
    </location>
</feature>
<keyword evidence="3 7" id="KW-0812">Transmembrane</keyword>
<feature type="transmembrane region" description="Helical" evidence="7">
    <location>
        <begin position="109"/>
        <end position="131"/>
    </location>
</feature>
<dbReference type="Pfam" id="PF03631">
    <property type="entry name" value="Virul_fac_BrkB"/>
    <property type="match status" value="1"/>
</dbReference>